<accession>A0ABM9PPX1</accession>
<sequence length="349" mass="41850">MKTLTYNHSTTEKWLDDLTLEFDNFPESTDISPIQYDSAKLIEILRNKEVEEVCKGNQKEYQLYDGIDRQLGKVVKDLVLEKNFEESIKEYYQFERKIEKEISSDLYIFAKQALLSVKSLYYYKTKNWDKAIAITLECIALNDYLVQLGMQTLVLRVYEQNKNISRILFKSGAKQEAHNLLFNLFNYMLNGVNNNLYGTIFLHEKLWKKTPILRETYSYEMFNMVAEDIIRFNIEKTEAFFPNDWYMNLTFEVDNINRQILYNWIYINQKLHEKDYATFFSSLSYFFNEPSSKYYDILKVYLIIDLIKLINQLNYKSKSIIFNNIHDFLVTKININKKLKQKIIDLYLK</sequence>
<keyword evidence="2" id="KW-1185">Reference proteome</keyword>
<protein>
    <submittedName>
        <fullName evidence="1">Uncharacterized protein</fullName>
    </submittedName>
</protein>
<name>A0ABM9PPX1_9FLAO</name>
<evidence type="ECO:0000313" key="2">
    <source>
        <dbReference type="Proteomes" id="UP001497602"/>
    </source>
</evidence>
<comment type="caution">
    <text evidence="1">The sequence shown here is derived from an EMBL/GenBank/DDBJ whole genome shotgun (WGS) entry which is preliminary data.</text>
</comment>
<dbReference type="RefSeq" id="WP_348739378.1">
    <property type="nucleotide sequence ID" value="NZ_CAXJRC010000042.1"/>
</dbReference>
<reference evidence="1 2" key="1">
    <citation type="submission" date="2024-05" db="EMBL/GenBank/DDBJ databases">
        <authorList>
            <person name="Duchaud E."/>
        </authorList>
    </citation>
    <scope>NUCLEOTIDE SEQUENCE [LARGE SCALE GENOMIC DNA]</scope>
    <source>
        <strain evidence="1">Ena-SAMPLE-TAB-13-05-2024-13:56:06:370-140305</strain>
    </source>
</reference>
<dbReference type="Proteomes" id="UP001497602">
    <property type="component" value="Unassembled WGS sequence"/>
</dbReference>
<dbReference type="EMBL" id="CAXJRC010000042">
    <property type="protein sequence ID" value="CAL2107786.1"/>
    <property type="molecule type" value="Genomic_DNA"/>
</dbReference>
<gene>
    <name evidence="1" type="ORF">T190115A13A_50028</name>
</gene>
<organism evidence="1 2">
    <name type="scientific">Tenacibaculum vairaonense</name>
    <dbReference type="NCBI Taxonomy" id="3137860"/>
    <lineage>
        <taxon>Bacteria</taxon>
        <taxon>Pseudomonadati</taxon>
        <taxon>Bacteroidota</taxon>
        <taxon>Flavobacteriia</taxon>
        <taxon>Flavobacteriales</taxon>
        <taxon>Flavobacteriaceae</taxon>
        <taxon>Tenacibaculum</taxon>
    </lineage>
</organism>
<evidence type="ECO:0000313" key="1">
    <source>
        <dbReference type="EMBL" id="CAL2107786.1"/>
    </source>
</evidence>
<proteinExistence type="predicted"/>